<comment type="caution">
    <text evidence="1">The sequence shown here is derived from an EMBL/GenBank/DDBJ whole genome shotgun (WGS) entry which is preliminary data.</text>
</comment>
<reference evidence="1" key="1">
    <citation type="submission" date="2023-07" db="EMBL/GenBank/DDBJ databases">
        <authorList>
            <consortium name="AG Swart"/>
            <person name="Singh M."/>
            <person name="Singh A."/>
            <person name="Seah K."/>
            <person name="Emmerich C."/>
        </authorList>
    </citation>
    <scope>NUCLEOTIDE SEQUENCE</scope>
    <source>
        <strain evidence="1">DP1</strain>
    </source>
</reference>
<dbReference type="EMBL" id="CAMPGE010008434">
    <property type="protein sequence ID" value="CAI2367333.1"/>
    <property type="molecule type" value="Genomic_DNA"/>
</dbReference>
<organism evidence="1 2">
    <name type="scientific">Euplotes crassus</name>
    <dbReference type="NCBI Taxonomy" id="5936"/>
    <lineage>
        <taxon>Eukaryota</taxon>
        <taxon>Sar</taxon>
        <taxon>Alveolata</taxon>
        <taxon>Ciliophora</taxon>
        <taxon>Intramacronucleata</taxon>
        <taxon>Spirotrichea</taxon>
        <taxon>Hypotrichia</taxon>
        <taxon>Euplotida</taxon>
        <taxon>Euplotidae</taxon>
        <taxon>Moneuplotes</taxon>
    </lineage>
</organism>
<gene>
    <name evidence="1" type="ORF">ECRASSUSDP1_LOCUS8615</name>
</gene>
<accession>A0AAD1XD15</accession>
<evidence type="ECO:0000313" key="1">
    <source>
        <dbReference type="EMBL" id="CAI2367333.1"/>
    </source>
</evidence>
<name>A0AAD1XD15_EUPCR</name>
<dbReference type="AlphaFoldDB" id="A0AAD1XD15"/>
<keyword evidence="2" id="KW-1185">Reference proteome</keyword>
<proteinExistence type="predicted"/>
<dbReference type="Proteomes" id="UP001295684">
    <property type="component" value="Unassembled WGS sequence"/>
</dbReference>
<protein>
    <submittedName>
        <fullName evidence="1">Uncharacterized protein</fullName>
    </submittedName>
</protein>
<sequence length="156" mass="18631">MSSKNHRRTRLRSIEAPLRNSFCGETLPDIKTIHRRSIAREKRINTAKLRMKRRSIVCSIRQKNLTCTKQLFSPKPKKLAFFSKKINLIPNFWNKKKAKKMVLERTMNLTKGKILICKRQTEGERREQIKEIFNSMDAKYSKYIKQDIQRMHKIVL</sequence>
<evidence type="ECO:0000313" key="2">
    <source>
        <dbReference type="Proteomes" id="UP001295684"/>
    </source>
</evidence>